<evidence type="ECO:0000313" key="15">
    <source>
        <dbReference type="EMBL" id="SHG61074.1"/>
    </source>
</evidence>
<comment type="subunit">
    <text evidence="3 11">Monomer.</text>
</comment>
<evidence type="ECO:0000256" key="12">
    <source>
        <dbReference type="RuleBase" id="RU363038"/>
    </source>
</evidence>
<keyword evidence="16" id="KW-1185">Reference proteome</keyword>
<dbReference type="InterPro" id="IPR014729">
    <property type="entry name" value="Rossmann-like_a/b/a_fold"/>
</dbReference>
<dbReference type="EMBL" id="FQWZ01000002">
    <property type="protein sequence ID" value="SHG61074.1"/>
    <property type="molecule type" value="Genomic_DNA"/>
</dbReference>
<dbReference type="InterPro" id="IPR035684">
    <property type="entry name" value="ArgRS_core"/>
</dbReference>
<dbReference type="SMART" id="SM01016">
    <property type="entry name" value="Arg_tRNA_synt_N"/>
    <property type="match status" value="1"/>
</dbReference>
<name>A0A1M5L7I3_9GAMM</name>
<dbReference type="InterPro" id="IPR001278">
    <property type="entry name" value="Arg-tRNA-ligase"/>
</dbReference>
<dbReference type="GO" id="GO:0005524">
    <property type="term" value="F:ATP binding"/>
    <property type="evidence" value="ECO:0007669"/>
    <property type="project" value="UniProtKB-UniRule"/>
</dbReference>
<gene>
    <name evidence="11" type="primary">argS</name>
    <name evidence="15" type="ORF">SAMN04488068_0753</name>
</gene>
<sequence>MKSHLQTLVTAAAAALIKEAGADIAVPSTVQIDATKDPKHGDFASNLALVLAKPLGRPPRAVAEALVRLLPPSRRVAKVELAGPGFINFFLAADAFQAVVADILASGVAYGRDDSRQRGKLMVEFVSANPTGPLHVGHGRGAAVGDCLARLYEAAGWDVTREFYYNDAGAQIGNLGISVQARIKGISTDDLAWPENGYRGDYIVDVARAYMAGETVVADDRSITGAADADDLDAIRDFAVAYLRREQDADLKAFGVGFDVYSLESALYTDGRVERTVEALVASGHTFEQDGALWLRTTDFGDDKDRVMRKREGGYTYFVPDVAYHHHKWERGFARVINEQGSDHHGTIARVRAGLQALNVGIPKGWPDYVLHQMVTVMRGGEEVKISKRAGSYVTLRDLIDEVGCDATRYFLTARKSDSHLVFDVDLARSKSDENPVYYIQYAHARICSVLRQAAERGLAFDAAASADVLHRLVETQEKNLLVHLGKYPEMVATAAEQSAPHSVAFYLRDLADLLHSYYNAHKFLLPDDPELSRARLALIVATRQVIQNGLALIGVSAPETM</sequence>
<proteinExistence type="inferred from homology"/>
<dbReference type="OrthoDB" id="9803211at2"/>
<evidence type="ECO:0000256" key="10">
    <source>
        <dbReference type="ARBA" id="ARBA00049339"/>
    </source>
</evidence>
<comment type="similarity">
    <text evidence="2 11 12">Belongs to the class-I aminoacyl-tRNA synthetase family.</text>
</comment>
<keyword evidence="9 11" id="KW-0030">Aminoacyl-tRNA synthetase</keyword>
<keyword evidence="7 11" id="KW-0067">ATP-binding</keyword>
<dbReference type="SUPFAM" id="SSF55190">
    <property type="entry name" value="Arginyl-tRNA synthetase (ArgRS), N-terminal 'additional' domain"/>
    <property type="match status" value="1"/>
</dbReference>
<comment type="subcellular location">
    <subcellularLocation>
        <location evidence="1 11">Cytoplasm</location>
    </subcellularLocation>
</comment>
<keyword evidence="4 11" id="KW-0963">Cytoplasm</keyword>
<evidence type="ECO:0000256" key="2">
    <source>
        <dbReference type="ARBA" id="ARBA00005594"/>
    </source>
</evidence>
<dbReference type="RefSeq" id="WP_072894261.1">
    <property type="nucleotide sequence ID" value="NZ_FQWZ01000002.1"/>
</dbReference>
<evidence type="ECO:0000256" key="5">
    <source>
        <dbReference type="ARBA" id="ARBA00022598"/>
    </source>
</evidence>
<feature type="short sequence motif" description="'HIGH' region" evidence="11">
    <location>
        <begin position="128"/>
        <end position="138"/>
    </location>
</feature>
<evidence type="ECO:0000256" key="4">
    <source>
        <dbReference type="ARBA" id="ARBA00022490"/>
    </source>
</evidence>
<dbReference type="InterPro" id="IPR009080">
    <property type="entry name" value="tRNAsynth_Ia_anticodon-bd"/>
</dbReference>
<organism evidence="15 16">
    <name type="scientific">Hydrocarboniphaga daqingensis</name>
    <dbReference type="NCBI Taxonomy" id="490188"/>
    <lineage>
        <taxon>Bacteria</taxon>
        <taxon>Pseudomonadati</taxon>
        <taxon>Pseudomonadota</taxon>
        <taxon>Gammaproteobacteria</taxon>
        <taxon>Nevskiales</taxon>
        <taxon>Nevskiaceae</taxon>
        <taxon>Hydrocarboniphaga</taxon>
    </lineage>
</organism>
<dbReference type="InterPro" id="IPR001412">
    <property type="entry name" value="aa-tRNA-synth_I_CS"/>
</dbReference>
<dbReference type="CDD" id="cd07956">
    <property type="entry name" value="Anticodon_Ia_Arg"/>
    <property type="match status" value="1"/>
</dbReference>
<protein>
    <recommendedName>
        <fullName evidence="11">Arginine--tRNA ligase</fullName>
        <ecNumber evidence="11">6.1.1.19</ecNumber>
    </recommendedName>
    <alternativeName>
        <fullName evidence="11">Arginyl-tRNA synthetase</fullName>
        <shortName evidence="11">ArgRS</shortName>
    </alternativeName>
</protein>
<dbReference type="PANTHER" id="PTHR11956">
    <property type="entry name" value="ARGINYL-TRNA SYNTHETASE"/>
    <property type="match status" value="1"/>
</dbReference>
<evidence type="ECO:0000256" key="9">
    <source>
        <dbReference type="ARBA" id="ARBA00023146"/>
    </source>
</evidence>
<dbReference type="Gene3D" id="1.10.730.10">
    <property type="entry name" value="Isoleucyl-tRNA Synthetase, Domain 1"/>
    <property type="match status" value="1"/>
</dbReference>
<dbReference type="NCBIfam" id="TIGR00456">
    <property type="entry name" value="argS"/>
    <property type="match status" value="1"/>
</dbReference>
<evidence type="ECO:0000259" key="13">
    <source>
        <dbReference type="SMART" id="SM00836"/>
    </source>
</evidence>
<dbReference type="CDD" id="cd00671">
    <property type="entry name" value="ArgRS_core"/>
    <property type="match status" value="1"/>
</dbReference>
<dbReference type="GO" id="GO:0006420">
    <property type="term" value="P:arginyl-tRNA aminoacylation"/>
    <property type="evidence" value="ECO:0007669"/>
    <property type="project" value="UniProtKB-UniRule"/>
</dbReference>
<keyword evidence="8 11" id="KW-0648">Protein biosynthesis</keyword>
<keyword evidence="5 11" id="KW-0436">Ligase</keyword>
<dbReference type="Pfam" id="PF03485">
    <property type="entry name" value="Arg_tRNA_synt_N"/>
    <property type="match status" value="1"/>
</dbReference>
<dbReference type="Pfam" id="PF05746">
    <property type="entry name" value="DALR_1"/>
    <property type="match status" value="1"/>
</dbReference>
<evidence type="ECO:0000259" key="14">
    <source>
        <dbReference type="SMART" id="SM01016"/>
    </source>
</evidence>
<evidence type="ECO:0000313" key="16">
    <source>
        <dbReference type="Proteomes" id="UP000199758"/>
    </source>
</evidence>
<dbReference type="SUPFAM" id="SSF52374">
    <property type="entry name" value="Nucleotidylyl transferase"/>
    <property type="match status" value="1"/>
</dbReference>
<dbReference type="HAMAP" id="MF_00123">
    <property type="entry name" value="Arg_tRNA_synth"/>
    <property type="match status" value="1"/>
</dbReference>
<dbReference type="Pfam" id="PF00750">
    <property type="entry name" value="tRNA-synt_1d"/>
    <property type="match status" value="1"/>
</dbReference>
<evidence type="ECO:0000256" key="1">
    <source>
        <dbReference type="ARBA" id="ARBA00004496"/>
    </source>
</evidence>
<dbReference type="PRINTS" id="PR01038">
    <property type="entry name" value="TRNASYNTHARG"/>
</dbReference>
<dbReference type="InterPro" id="IPR036695">
    <property type="entry name" value="Arg-tRNA-synth_N_sf"/>
</dbReference>
<keyword evidence="6 11" id="KW-0547">Nucleotide-binding</keyword>
<reference evidence="15 16" key="1">
    <citation type="submission" date="2016-11" db="EMBL/GenBank/DDBJ databases">
        <authorList>
            <person name="Jaros S."/>
            <person name="Januszkiewicz K."/>
            <person name="Wedrychowicz H."/>
        </authorList>
    </citation>
    <scope>NUCLEOTIDE SEQUENCE [LARGE SCALE GENOMIC DNA]</scope>
    <source>
        <strain evidence="15 16">CGMCC 1.7049</strain>
    </source>
</reference>
<dbReference type="Proteomes" id="UP000199758">
    <property type="component" value="Unassembled WGS sequence"/>
</dbReference>
<dbReference type="EC" id="6.1.1.19" evidence="11"/>
<dbReference type="SMART" id="SM00836">
    <property type="entry name" value="DALR_1"/>
    <property type="match status" value="1"/>
</dbReference>
<dbReference type="Gene3D" id="3.30.1360.70">
    <property type="entry name" value="Arginyl tRNA synthetase N-terminal domain"/>
    <property type="match status" value="1"/>
</dbReference>
<dbReference type="InterPro" id="IPR008909">
    <property type="entry name" value="DALR_anticod-bd"/>
</dbReference>
<dbReference type="GO" id="GO:0005737">
    <property type="term" value="C:cytoplasm"/>
    <property type="evidence" value="ECO:0007669"/>
    <property type="project" value="UniProtKB-SubCell"/>
</dbReference>
<dbReference type="PROSITE" id="PS00178">
    <property type="entry name" value="AA_TRNA_LIGASE_I"/>
    <property type="match status" value="1"/>
</dbReference>
<dbReference type="InterPro" id="IPR005148">
    <property type="entry name" value="Arg-tRNA-synth_N"/>
</dbReference>
<dbReference type="STRING" id="490188.SAMN04488068_0753"/>
<dbReference type="GO" id="GO:0004814">
    <property type="term" value="F:arginine-tRNA ligase activity"/>
    <property type="evidence" value="ECO:0007669"/>
    <property type="project" value="UniProtKB-UniRule"/>
</dbReference>
<dbReference type="PANTHER" id="PTHR11956:SF5">
    <property type="entry name" value="ARGININE--TRNA LIGASE, CYTOPLASMIC"/>
    <property type="match status" value="1"/>
</dbReference>
<accession>A0A1M5L7I3</accession>
<dbReference type="Gene3D" id="3.40.50.620">
    <property type="entry name" value="HUPs"/>
    <property type="match status" value="1"/>
</dbReference>
<dbReference type="FunFam" id="1.10.730.10:FF:000008">
    <property type="entry name" value="Arginine--tRNA ligase"/>
    <property type="match status" value="1"/>
</dbReference>
<evidence type="ECO:0000256" key="7">
    <source>
        <dbReference type="ARBA" id="ARBA00022840"/>
    </source>
</evidence>
<dbReference type="SUPFAM" id="SSF47323">
    <property type="entry name" value="Anticodon-binding domain of a subclass of class I aminoacyl-tRNA synthetases"/>
    <property type="match status" value="1"/>
</dbReference>
<evidence type="ECO:0000256" key="3">
    <source>
        <dbReference type="ARBA" id="ARBA00011245"/>
    </source>
</evidence>
<dbReference type="FunFam" id="3.40.50.620:FF:000062">
    <property type="entry name" value="Arginine--tRNA ligase"/>
    <property type="match status" value="1"/>
</dbReference>
<feature type="domain" description="DALR anticodon binding" evidence="13">
    <location>
        <begin position="440"/>
        <end position="562"/>
    </location>
</feature>
<evidence type="ECO:0000256" key="11">
    <source>
        <dbReference type="HAMAP-Rule" id="MF_00123"/>
    </source>
</evidence>
<dbReference type="AlphaFoldDB" id="A0A1M5L7I3"/>
<evidence type="ECO:0000256" key="6">
    <source>
        <dbReference type="ARBA" id="ARBA00022741"/>
    </source>
</evidence>
<evidence type="ECO:0000256" key="8">
    <source>
        <dbReference type="ARBA" id="ARBA00022917"/>
    </source>
</evidence>
<comment type="catalytic activity">
    <reaction evidence="10 11">
        <text>tRNA(Arg) + L-arginine + ATP = L-arginyl-tRNA(Arg) + AMP + diphosphate</text>
        <dbReference type="Rhea" id="RHEA:20301"/>
        <dbReference type="Rhea" id="RHEA-COMP:9658"/>
        <dbReference type="Rhea" id="RHEA-COMP:9673"/>
        <dbReference type="ChEBI" id="CHEBI:30616"/>
        <dbReference type="ChEBI" id="CHEBI:32682"/>
        <dbReference type="ChEBI" id="CHEBI:33019"/>
        <dbReference type="ChEBI" id="CHEBI:78442"/>
        <dbReference type="ChEBI" id="CHEBI:78513"/>
        <dbReference type="ChEBI" id="CHEBI:456215"/>
        <dbReference type="EC" id="6.1.1.19"/>
    </reaction>
</comment>
<feature type="domain" description="Arginyl tRNA synthetase N-terminal" evidence="14">
    <location>
        <begin position="3"/>
        <end position="91"/>
    </location>
</feature>